<evidence type="ECO:0000313" key="4">
    <source>
        <dbReference type="Proteomes" id="UP001429745"/>
    </source>
</evidence>
<comment type="similarity">
    <text evidence="1">Belongs to the AHA1 family.</text>
</comment>
<protein>
    <recommendedName>
        <fullName evidence="2">Activator of Hsp90 ATPase homologue 1/2-like C-terminal domain-containing protein</fullName>
    </recommendedName>
</protein>
<dbReference type="InterPro" id="IPR023393">
    <property type="entry name" value="START-like_dom_sf"/>
</dbReference>
<keyword evidence="4" id="KW-1185">Reference proteome</keyword>
<evidence type="ECO:0000259" key="2">
    <source>
        <dbReference type="Pfam" id="PF08327"/>
    </source>
</evidence>
<organism evidence="3 4">
    <name type="scientific">Microbacterium salsuginis</name>
    <dbReference type="NCBI Taxonomy" id="2722803"/>
    <lineage>
        <taxon>Bacteria</taxon>
        <taxon>Bacillati</taxon>
        <taxon>Actinomycetota</taxon>
        <taxon>Actinomycetes</taxon>
        <taxon>Micrococcales</taxon>
        <taxon>Microbacteriaceae</taxon>
        <taxon>Microbacterium</taxon>
    </lineage>
</organism>
<dbReference type="Gene3D" id="3.30.530.20">
    <property type="match status" value="1"/>
</dbReference>
<feature type="domain" description="Activator of Hsp90 ATPase homologue 1/2-like C-terminal" evidence="2">
    <location>
        <begin position="26"/>
        <end position="156"/>
    </location>
</feature>
<dbReference type="EMBL" id="JABACI010000004">
    <property type="protein sequence ID" value="NLP85084.1"/>
    <property type="molecule type" value="Genomic_DNA"/>
</dbReference>
<gene>
    <name evidence="3" type="ORF">HF576_14625</name>
</gene>
<evidence type="ECO:0000313" key="3">
    <source>
        <dbReference type="EMBL" id="NLP85084.1"/>
    </source>
</evidence>
<comment type="caution">
    <text evidence="3">The sequence shown here is derived from an EMBL/GenBank/DDBJ whole genome shotgun (WGS) entry which is preliminary data.</text>
</comment>
<reference evidence="3 4" key="1">
    <citation type="submission" date="2020-04" db="EMBL/GenBank/DDBJ databases">
        <title>CFH 90308 Microbacterium sp.</title>
        <authorList>
            <person name="Nie G."/>
            <person name="Ming H."/>
            <person name="Xia T."/>
        </authorList>
    </citation>
    <scope>NUCLEOTIDE SEQUENCE [LARGE SCALE GENOMIC DNA]</scope>
    <source>
        <strain evidence="3 4">CFH 90308</strain>
    </source>
</reference>
<dbReference type="Pfam" id="PF08327">
    <property type="entry name" value="AHSA1"/>
    <property type="match status" value="1"/>
</dbReference>
<dbReference type="RefSeq" id="WP_168913524.1">
    <property type="nucleotide sequence ID" value="NZ_JABACI010000004.1"/>
</dbReference>
<dbReference type="Proteomes" id="UP001429745">
    <property type="component" value="Unassembled WGS sequence"/>
</dbReference>
<proteinExistence type="inferred from homology"/>
<dbReference type="SUPFAM" id="SSF55961">
    <property type="entry name" value="Bet v1-like"/>
    <property type="match status" value="1"/>
</dbReference>
<name>A0ABX1KDU8_9MICO</name>
<dbReference type="InterPro" id="IPR013538">
    <property type="entry name" value="ASHA1/2-like_C"/>
</dbReference>
<accession>A0ABX1KDU8</accession>
<sequence>MSMTINSPSIVDDSAFTVTRTIMIAAPVDKVWSAVAEPEHVSRWFGRLELDGTGAGAAGTLSWTDGPRIPIRVETVDEPRSISYRWGNDDASGTMSAELDDATSTVFTFTLVATDEGTELTVVETGFERTSDPAFNLAEHGKGWNGELDKLAALFENEAG</sequence>
<evidence type="ECO:0000256" key="1">
    <source>
        <dbReference type="ARBA" id="ARBA00006817"/>
    </source>
</evidence>